<sequence>MNQKQKKKKPCSPIAQPTSTVVHTQRTSSVQGRATDSQAQLASLLAIKLTDAMLPSSRSIASVHRPAAMEAVNHRAAADLAVSSSHRPAIISPWAEEEIRERRDEVHGDRIERERCGKEERKTGLGQGEN</sequence>
<accession>A0AAW1X025</accession>
<feature type="compositionally biased region" description="Polar residues" evidence="1">
    <location>
        <begin position="15"/>
        <end position="34"/>
    </location>
</feature>
<reference evidence="2 3" key="1">
    <citation type="journal article" date="2023" name="G3 (Bethesda)">
        <title>A chromosome-length genome assembly and annotation of blackberry (Rubus argutus, cv. 'Hillquist').</title>
        <authorList>
            <person name="Bruna T."/>
            <person name="Aryal R."/>
            <person name="Dudchenko O."/>
            <person name="Sargent D.J."/>
            <person name="Mead D."/>
            <person name="Buti M."/>
            <person name="Cavallini A."/>
            <person name="Hytonen T."/>
            <person name="Andres J."/>
            <person name="Pham M."/>
            <person name="Weisz D."/>
            <person name="Mascagni F."/>
            <person name="Usai G."/>
            <person name="Natali L."/>
            <person name="Bassil N."/>
            <person name="Fernandez G.E."/>
            <person name="Lomsadze A."/>
            <person name="Armour M."/>
            <person name="Olukolu B."/>
            <person name="Poorten T."/>
            <person name="Britton C."/>
            <person name="Davik J."/>
            <person name="Ashrafi H."/>
            <person name="Aiden E.L."/>
            <person name="Borodovsky M."/>
            <person name="Worthington M."/>
        </authorList>
    </citation>
    <scope>NUCLEOTIDE SEQUENCE [LARGE SCALE GENOMIC DNA]</scope>
    <source>
        <strain evidence="2">PI 553951</strain>
    </source>
</reference>
<dbReference type="AlphaFoldDB" id="A0AAW1X025"/>
<gene>
    <name evidence="2" type="ORF">M0R45_026847</name>
</gene>
<feature type="compositionally biased region" description="Basic and acidic residues" evidence="1">
    <location>
        <begin position="101"/>
        <end position="123"/>
    </location>
</feature>
<dbReference type="EMBL" id="JBEDUW010000005">
    <property type="protein sequence ID" value="KAK9929764.1"/>
    <property type="molecule type" value="Genomic_DNA"/>
</dbReference>
<dbReference type="Proteomes" id="UP001457282">
    <property type="component" value="Unassembled WGS sequence"/>
</dbReference>
<proteinExistence type="predicted"/>
<evidence type="ECO:0000313" key="2">
    <source>
        <dbReference type="EMBL" id="KAK9929764.1"/>
    </source>
</evidence>
<keyword evidence="3" id="KW-1185">Reference proteome</keyword>
<feature type="region of interest" description="Disordered" evidence="1">
    <location>
        <begin position="1"/>
        <end position="34"/>
    </location>
</feature>
<feature type="compositionally biased region" description="Basic residues" evidence="1">
    <location>
        <begin position="1"/>
        <end position="10"/>
    </location>
</feature>
<organism evidence="2 3">
    <name type="scientific">Rubus argutus</name>
    <name type="common">Southern blackberry</name>
    <dbReference type="NCBI Taxonomy" id="59490"/>
    <lineage>
        <taxon>Eukaryota</taxon>
        <taxon>Viridiplantae</taxon>
        <taxon>Streptophyta</taxon>
        <taxon>Embryophyta</taxon>
        <taxon>Tracheophyta</taxon>
        <taxon>Spermatophyta</taxon>
        <taxon>Magnoliopsida</taxon>
        <taxon>eudicotyledons</taxon>
        <taxon>Gunneridae</taxon>
        <taxon>Pentapetalae</taxon>
        <taxon>rosids</taxon>
        <taxon>fabids</taxon>
        <taxon>Rosales</taxon>
        <taxon>Rosaceae</taxon>
        <taxon>Rosoideae</taxon>
        <taxon>Rosoideae incertae sedis</taxon>
        <taxon>Rubus</taxon>
    </lineage>
</organism>
<comment type="caution">
    <text evidence="2">The sequence shown here is derived from an EMBL/GenBank/DDBJ whole genome shotgun (WGS) entry which is preliminary data.</text>
</comment>
<evidence type="ECO:0000256" key="1">
    <source>
        <dbReference type="SAM" id="MobiDB-lite"/>
    </source>
</evidence>
<name>A0AAW1X025_RUBAR</name>
<protein>
    <submittedName>
        <fullName evidence="2">Uncharacterized protein</fullName>
    </submittedName>
</protein>
<evidence type="ECO:0000313" key="3">
    <source>
        <dbReference type="Proteomes" id="UP001457282"/>
    </source>
</evidence>
<feature type="region of interest" description="Disordered" evidence="1">
    <location>
        <begin position="101"/>
        <end position="130"/>
    </location>
</feature>